<geneLocation type="plasmid" evidence="1 2">
    <name>p330</name>
</geneLocation>
<organism evidence="1 2">
    <name type="scientific">Clostridium felsineum</name>
    <dbReference type="NCBI Taxonomy" id="36839"/>
    <lineage>
        <taxon>Bacteria</taxon>
        <taxon>Bacillati</taxon>
        <taxon>Bacillota</taxon>
        <taxon>Clostridia</taxon>
        <taxon>Eubacteriales</taxon>
        <taxon>Clostridiaceae</taxon>
        <taxon>Clostridium</taxon>
    </lineage>
</organism>
<dbReference type="InterPro" id="IPR000182">
    <property type="entry name" value="GNAT_dom"/>
</dbReference>
<proteinExistence type="predicted"/>
<gene>
    <name evidence="1" type="ORF">CROST_047430</name>
</gene>
<sequence>MSIELIKYDEKYMCLIEKWEKRRELFKYLSHTRPKFLFTGNEKEEKSTLFFMIKVDEKIIGAVWLEDITKVEAKLSIYIAEISKRGKGIGEMIIKKLIKLVFNDLKLKKLYLHARETNTRAIKLYEKCGFRITYKYPSRHFSDGSYQGIYEMCLNF</sequence>
<keyword evidence="1" id="KW-0614">Plasmid</keyword>
<dbReference type="EMBL" id="CP096984">
    <property type="protein sequence ID" value="URZ13965.1"/>
    <property type="molecule type" value="Genomic_DNA"/>
</dbReference>
<dbReference type="PANTHER" id="PTHR43415:SF3">
    <property type="entry name" value="GNAT-FAMILY ACETYLTRANSFERASE"/>
    <property type="match status" value="1"/>
</dbReference>
<dbReference type="CDD" id="cd04301">
    <property type="entry name" value="NAT_SF"/>
    <property type="match status" value="1"/>
</dbReference>
<dbReference type="GO" id="GO:0016747">
    <property type="term" value="F:acyltransferase activity, transferring groups other than amino-acyl groups"/>
    <property type="evidence" value="ECO:0007669"/>
    <property type="project" value="InterPro"/>
</dbReference>
<dbReference type="AlphaFoldDB" id="A0A1S8LJV1"/>
<dbReference type="RefSeq" id="WP_077834390.1">
    <property type="nucleotide sequence ID" value="NZ_CP096984.1"/>
</dbReference>
<dbReference type="KEGG" id="crw:CROST_047430"/>
<protein>
    <submittedName>
        <fullName evidence="1">Uncharacterized protein</fullName>
    </submittedName>
</protein>
<dbReference type="SUPFAM" id="SSF55729">
    <property type="entry name" value="Acyl-CoA N-acyltransferases (Nat)"/>
    <property type="match status" value="1"/>
</dbReference>
<dbReference type="PROSITE" id="PS51186">
    <property type="entry name" value="GNAT"/>
    <property type="match status" value="1"/>
</dbReference>
<evidence type="ECO:0000313" key="2">
    <source>
        <dbReference type="Proteomes" id="UP000190951"/>
    </source>
</evidence>
<dbReference type="Gene3D" id="3.40.630.30">
    <property type="match status" value="1"/>
</dbReference>
<accession>A0A1S8LJV1</accession>
<dbReference type="PANTHER" id="PTHR43415">
    <property type="entry name" value="SPERMIDINE N(1)-ACETYLTRANSFERASE"/>
    <property type="match status" value="1"/>
</dbReference>
<reference evidence="1 2" key="1">
    <citation type="submission" date="2022-04" db="EMBL/GenBank/DDBJ databases">
        <title>Genome sequence of C. roseum typestrain.</title>
        <authorList>
            <person name="Poehlein A."/>
            <person name="Schoch T."/>
            <person name="Duerre P."/>
            <person name="Daniel R."/>
        </authorList>
    </citation>
    <scope>NUCLEOTIDE SEQUENCE [LARGE SCALE GENOMIC DNA]</scope>
    <source>
        <strain evidence="1 2">DSM 7320</strain>
        <plasmid evidence="1 2">p330</plasmid>
    </source>
</reference>
<dbReference type="STRING" id="84029.CROST_06380"/>
<name>A0A1S8LJV1_9CLOT</name>
<dbReference type="InterPro" id="IPR016181">
    <property type="entry name" value="Acyl_CoA_acyltransferase"/>
</dbReference>
<dbReference type="Pfam" id="PF00583">
    <property type="entry name" value="Acetyltransf_1"/>
    <property type="match status" value="1"/>
</dbReference>
<dbReference type="Proteomes" id="UP000190951">
    <property type="component" value="Plasmid p330"/>
</dbReference>
<evidence type="ECO:0000313" key="1">
    <source>
        <dbReference type="EMBL" id="URZ13965.1"/>
    </source>
</evidence>
<keyword evidence="2" id="KW-1185">Reference proteome</keyword>